<keyword evidence="5" id="KW-0378">Hydrolase</keyword>
<sequence length="344" mass="39896">MKLKLLILTINIFFIISCFNEKMSKNKKSPLVIAHRGASGYLPEHTLESKAYAYALGADYLEQDIVLTKDNIPVIMHDPELDTTTNVKQLFPNRARENGRYYSTDFTLTELKSLSISERFNPENQKPIYPSRFPLNEYNFKIPTLEEEIQFIQGLNKSTGKNVGIYPEIKKPFWHKQQGKDISKIVIEILNKYGYKSKEDKIYLQTFDFDELKRIRNELGYQGKLIMLIGENNWNEAPTDYEYIKSEEGIAEVAKYSDGIGAWMSQIIIDGKITELTSLAHKYNIEVHPYTFRIDELPSYVNNAHELLDLLFNKAKVDGIFTDFTDIVVNFIKNKTIDFNKENI</sequence>
<evidence type="ECO:0000259" key="7">
    <source>
        <dbReference type="PROSITE" id="PS51704"/>
    </source>
</evidence>
<dbReference type="GO" id="GO:0008889">
    <property type="term" value="F:glycerophosphodiester phosphodiesterase activity"/>
    <property type="evidence" value="ECO:0007669"/>
    <property type="project" value="UniProtKB-EC"/>
</dbReference>
<keyword evidence="4" id="KW-0319">Glycerol metabolism</keyword>
<evidence type="ECO:0000256" key="4">
    <source>
        <dbReference type="ARBA" id="ARBA00022798"/>
    </source>
</evidence>
<dbReference type="GO" id="GO:0006071">
    <property type="term" value="P:glycerol metabolic process"/>
    <property type="evidence" value="ECO:0007669"/>
    <property type="project" value="UniProtKB-KW"/>
</dbReference>
<dbReference type="PANTHER" id="PTHR43620">
    <property type="entry name" value="GLYCEROPHOSPHORYL DIESTER PHOSPHODIESTERASE"/>
    <property type="match status" value="1"/>
</dbReference>
<dbReference type="PROSITE" id="PS51257">
    <property type="entry name" value="PROKAR_LIPOPROTEIN"/>
    <property type="match status" value="1"/>
</dbReference>
<dbReference type="NCBIfam" id="NF008354">
    <property type="entry name" value="PRK11143.1"/>
    <property type="match status" value="1"/>
</dbReference>
<dbReference type="AlphaFoldDB" id="A0A089ZXN9"/>
<comment type="similarity">
    <text evidence="1">Belongs to the glycerophosphoryl diester phosphodiesterase family.</text>
</comment>
<dbReference type="GO" id="GO:0042597">
    <property type="term" value="C:periplasmic space"/>
    <property type="evidence" value="ECO:0007669"/>
    <property type="project" value="TreeGrafter"/>
</dbReference>
<name>A0A089ZXN9_9SPIR</name>
<dbReference type="InterPro" id="IPR030395">
    <property type="entry name" value="GP_PDE_dom"/>
</dbReference>
<comment type="catalytic activity">
    <reaction evidence="6">
        <text>a sn-glycero-3-phosphodiester + H2O = an alcohol + sn-glycerol 3-phosphate + H(+)</text>
        <dbReference type="Rhea" id="RHEA:12969"/>
        <dbReference type="ChEBI" id="CHEBI:15377"/>
        <dbReference type="ChEBI" id="CHEBI:15378"/>
        <dbReference type="ChEBI" id="CHEBI:30879"/>
        <dbReference type="ChEBI" id="CHEBI:57597"/>
        <dbReference type="ChEBI" id="CHEBI:83408"/>
        <dbReference type="EC" id="3.1.4.46"/>
    </reaction>
</comment>
<dbReference type="InterPro" id="IPR017946">
    <property type="entry name" value="PLC-like_Pdiesterase_TIM-brl"/>
</dbReference>
<dbReference type="GO" id="GO:0006629">
    <property type="term" value="P:lipid metabolic process"/>
    <property type="evidence" value="ECO:0007669"/>
    <property type="project" value="InterPro"/>
</dbReference>
<dbReference type="EC" id="3.1.4.46" evidence="2"/>
<evidence type="ECO:0000256" key="1">
    <source>
        <dbReference type="ARBA" id="ARBA00007277"/>
    </source>
</evidence>
<evidence type="ECO:0000313" key="8">
    <source>
        <dbReference type="EMBL" id="BAP47619.1"/>
    </source>
</evidence>
<evidence type="ECO:0000256" key="2">
    <source>
        <dbReference type="ARBA" id="ARBA00012247"/>
    </source>
</evidence>
<dbReference type="SUPFAM" id="SSF51695">
    <property type="entry name" value="PLC-like phosphodiesterases"/>
    <property type="match status" value="1"/>
</dbReference>
<gene>
    <name evidence="8" type="primary">glpQ</name>
</gene>
<keyword evidence="3" id="KW-0732">Signal</keyword>
<evidence type="ECO:0000256" key="6">
    <source>
        <dbReference type="ARBA" id="ARBA00047512"/>
    </source>
</evidence>
<evidence type="ECO:0000256" key="5">
    <source>
        <dbReference type="ARBA" id="ARBA00022801"/>
    </source>
</evidence>
<dbReference type="PROSITE" id="PS51704">
    <property type="entry name" value="GP_PDE"/>
    <property type="match status" value="1"/>
</dbReference>
<accession>A0A089ZXN9</accession>
<evidence type="ECO:0000256" key="3">
    <source>
        <dbReference type="ARBA" id="ARBA00022729"/>
    </source>
</evidence>
<dbReference type="Gene3D" id="3.20.20.190">
    <property type="entry name" value="Phosphatidylinositol (PI) phosphodiesterase"/>
    <property type="match status" value="1"/>
</dbReference>
<dbReference type="CDD" id="cd08600">
    <property type="entry name" value="GDPD_EcGlpQ_like"/>
    <property type="match status" value="1"/>
</dbReference>
<dbReference type="PANTHER" id="PTHR43620:SF7">
    <property type="entry name" value="GLYCEROPHOSPHODIESTER PHOSPHODIESTERASE GDPD5-RELATED"/>
    <property type="match status" value="1"/>
</dbReference>
<organism evidence="8">
    <name type="scientific">uncultured Borrelia sp</name>
    <dbReference type="NCBI Taxonomy" id="198435"/>
    <lineage>
        <taxon>Bacteria</taxon>
        <taxon>Pseudomonadati</taxon>
        <taxon>Spirochaetota</taxon>
        <taxon>Spirochaetia</taxon>
        <taxon>Spirochaetales</taxon>
        <taxon>Borreliaceae</taxon>
        <taxon>Borrelia</taxon>
        <taxon>environmental samples</taxon>
    </lineage>
</organism>
<dbReference type="FunFam" id="3.20.20.190:FF:000009">
    <property type="entry name" value="Glycerophosphodiester phosphodiesterase, periplasmic"/>
    <property type="match status" value="1"/>
</dbReference>
<reference evidence="8" key="1">
    <citation type="journal article" date="2014" name="Ticks Tick Borne Dis.">
        <title>A relapsing fever group Borrelia sp. similar to Borrelia lonestari found among wild sika deer (Cervus nippon yesoensis) and Haemaphysalis spp. ticks in Hokkaido, Japan.</title>
        <authorList>
            <person name="Lee K."/>
            <person name="Takano A."/>
            <person name="Taylor K."/>
            <person name="Sashika M."/>
            <person name="Shimozuru M."/>
            <person name="Konnai S."/>
            <person name="Kawabata H."/>
            <person name="Tsubota T."/>
        </authorList>
    </citation>
    <scope>NUCLEOTIDE SEQUENCE</scope>
</reference>
<proteinExistence type="inferred from homology"/>
<feature type="domain" description="GP-PDE" evidence="7">
    <location>
        <begin position="30"/>
        <end position="332"/>
    </location>
</feature>
<dbReference type="Pfam" id="PF03009">
    <property type="entry name" value="GDPD"/>
    <property type="match status" value="1"/>
</dbReference>
<protein>
    <recommendedName>
        <fullName evidence="2">glycerophosphodiester phosphodiesterase</fullName>
        <ecNumber evidence="2">3.1.4.46</ecNumber>
    </recommendedName>
</protein>
<dbReference type="EMBL" id="AB897889">
    <property type="protein sequence ID" value="BAP47619.1"/>
    <property type="molecule type" value="Genomic_DNA"/>
</dbReference>